<evidence type="ECO:0000259" key="1">
    <source>
        <dbReference type="SMART" id="SM00347"/>
    </source>
</evidence>
<dbReference type="PATRIC" id="fig|46429.4.peg.3712"/>
<dbReference type="InterPro" id="IPR036388">
    <property type="entry name" value="WH-like_DNA-bd_sf"/>
</dbReference>
<accession>A0A081R9V1</accession>
<dbReference type="Proteomes" id="UP000028411">
    <property type="component" value="Unassembled WGS sequence"/>
</dbReference>
<dbReference type="SMART" id="SM00347">
    <property type="entry name" value="HTH_MARR"/>
    <property type="match status" value="1"/>
</dbReference>
<dbReference type="Gene3D" id="1.10.10.10">
    <property type="entry name" value="Winged helix-like DNA-binding domain superfamily/Winged helix DNA-binding domain"/>
    <property type="match status" value="1"/>
</dbReference>
<name>A0A081R9V1_SPHCR</name>
<dbReference type="AlphaFoldDB" id="A0A081R9V1"/>
<reference evidence="2 3" key="1">
    <citation type="submission" date="2014-02" db="EMBL/GenBank/DDBJ databases">
        <title>Whole genome sequence of Sphingobium chlorophenolicum NBRC 16172.</title>
        <authorList>
            <person name="Gan H.M."/>
            <person name="Gan H.Y."/>
            <person name="Chew T.H."/>
            <person name="Savka M.A."/>
        </authorList>
    </citation>
    <scope>NUCLEOTIDE SEQUENCE [LARGE SCALE GENOMIC DNA]</scope>
    <source>
        <strain evidence="2 3">NBRC 16172</strain>
    </source>
</reference>
<evidence type="ECO:0000313" key="3">
    <source>
        <dbReference type="Proteomes" id="UP000028411"/>
    </source>
</evidence>
<dbReference type="eggNOG" id="COG1846">
    <property type="taxonomic scope" value="Bacteria"/>
</dbReference>
<comment type="caution">
    <text evidence="2">The sequence shown here is derived from an EMBL/GenBank/DDBJ whole genome shotgun (WGS) entry which is preliminary data.</text>
</comment>
<dbReference type="PANTHER" id="PTHR33164">
    <property type="entry name" value="TRANSCRIPTIONAL REGULATOR, MARR FAMILY"/>
    <property type="match status" value="1"/>
</dbReference>
<dbReference type="GO" id="GO:0006950">
    <property type="term" value="P:response to stress"/>
    <property type="evidence" value="ECO:0007669"/>
    <property type="project" value="TreeGrafter"/>
</dbReference>
<protein>
    <submittedName>
        <fullName evidence="2">Regulatory protein MarR</fullName>
    </submittedName>
</protein>
<evidence type="ECO:0000313" key="2">
    <source>
        <dbReference type="EMBL" id="KEQ51974.1"/>
    </source>
</evidence>
<proteinExistence type="predicted"/>
<dbReference type="InterPro" id="IPR000835">
    <property type="entry name" value="HTH_MarR-typ"/>
</dbReference>
<dbReference type="InterPro" id="IPR036390">
    <property type="entry name" value="WH_DNA-bd_sf"/>
</dbReference>
<dbReference type="GO" id="GO:0003700">
    <property type="term" value="F:DNA-binding transcription factor activity"/>
    <property type="evidence" value="ECO:0007669"/>
    <property type="project" value="InterPro"/>
</dbReference>
<gene>
    <name evidence="2" type="ORF">BV95_03725</name>
</gene>
<sequence length="162" mass="18289">MSAFGPIAFLEEVRNTPHICLAEGLRAANRAIMKHYVDGMAGSPVNPVQMSLLMRVYYLRNATMQTLARHMETDRTTTTRNVEILVRDGFLDVSEGADKRQRLVRLTKRGHEALEEAIPKWRKAQESLKESLGDELWDNILRDTRLLIELGGIACDRNAVAA</sequence>
<dbReference type="Pfam" id="PF01047">
    <property type="entry name" value="MarR"/>
    <property type="match status" value="1"/>
</dbReference>
<dbReference type="OrthoDB" id="2287011at2"/>
<dbReference type="EMBL" id="JFHR01000057">
    <property type="protein sequence ID" value="KEQ51974.1"/>
    <property type="molecule type" value="Genomic_DNA"/>
</dbReference>
<feature type="domain" description="HTH marR-type" evidence="1">
    <location>
        <begin position="38"/>
        <end position="137"/>
    </location>
</feature>
<organism evidence="2 3">
    <name type="scientific">Sphingobium chlorophenolicum</name>
    <dbReference type="NCBI Taxonomy" id="46429"/>
    <lineage>
        <taxon>Bacteria</taxon>
        <taxon>Pseudomonadati</taxon>
        <taxon>Pseudomonadota</taxon>
        <taxon>Alphaproteobacteria</taxon>
        <taxon>Sphingomonadales</taxon>
        <taxon>Sphingomonadaceae</taxon>
        <taxon>Sphingobium</taxon>
    </lineage>
</organism>
<dbReference type="PANTHER" id="PTHR33164:SF105">
    <property type="entry name" value="TRANSCRIPTIONAL REPRESSOR PROTEIN-RELATED"/>
    <property type="match status" value="1"/>
</dbReference>
<dbReference type="InterPro" id="IPR039422">
    <property type="entry name" value="MarR/SlyA-like"/>
</dbReference>
<dbReference type="RefSeq" id="WP_037455599.1">
    <property type="nucleotide sequence ID" value="NZ_JFHR01000057.1"/>
</dbReference>
<dbReference type="SUPFAM" id="SSF46785">
    <property type="entry name" value="Winged helix' DNA-binding domain"/>
    <property type="match status" value="1"/>
</dbReference>